<protein>
    <recommendedName>
        <fullName evidence="1">Bacterial Ig-like domain-containing protein</fullName>
    </recommendedName>
</protein>
<evidence type="ECO:0000259" key="1">
    <source>
        <dbReference type="Pfam" id="PF20251"/>
    </source>
</evidence>
<accession>H3NLJ1</accession>
<keyword evidence="3" id="KW-1185">Reference proteome</keyword>
<dbReference type="OrthoDB" id="2965184at2"/>
<evidence type="ECO:0000313" key="3">
    <source>
        <dbReference type="Proteomes" id="UP000004191"/>
    </source>
</evidence>
<dbReference type="RefSeq" id="WP_005397082.1">
    <property type="nucleotide sequence ID" value="NZ_JH601088.1"/>
</dbReference>
<sequence length="144" mass="17181">MKKKFFIYLIILTLFLNACSKRELKYTFQKDIENQNISIEAEIQSNKNIMAIYTNNFDETLNTGLEVKYYYLEGKEWKEISTGYETWNSIMMEIQSGESYKEEISFEKHLNDEDLKPGKYRISKTFTLENSKKIVIKSIYFTIE</sequence>
<comment type="caution">
    <text evidence="2">The sequence shown here is derived from an EMBL/GenBank/DDBJ whole genome shotgun (WGS) entry which is preliminary data.</text>
</comment>
<dbReference type="Pfam" id="PF20251">
    <property type="entry name" value="Big_14"/>
    <property type="match status" value="1"/>
</dbReference>
<dbReference type="Proteomes" id="UP000004191">
    <property type="component" value="Unassembled WGS sequence"/>
</dbReference>
<gene>
    <name evidence="2" type="ORF">HMPREF9709_00202</name>
</gene>
<dbReference type="EMBL" id="AGEI01000006">
    <property type="protein sequence ID" value="EHR35843.1"/>
    <property type="molecule type" value="Genomic_DNA"/>
</dbReference>
<dbReference type="InterPro" id="IPR046878">
    <property type="entry name" value="Big_14"/>
</dbReference>
<name>H3NLJ1_9FIRM</name>
<dbReference type="HOGENOM" id="CLU_1793836_0_0_9"/>
<reference evidence="2 3" key="1">
    <citation type="submission" date="2012-01" db="EMBL/GenBank/DDBJ databases">
        <title>The Genome Sequence of Helcococcus kunzii ATCC 51366.</title>
        <authorList>
            <consortium name="The Broad Institute Genome Sequencing Platform"/>
            <person name="Earl A."/>
            <person name="Ward D."/>
            <person name="Feldgarden M."/>
            <person name="Gevers D."/>
            <person name="Huys G."/>
            <person name="Young S.K."/>
            <person name="Zeng Q."/>
            <person name="Gargeya S."/>
            <person name="Fitzgerald M."/>
            <person name="Haas B."/>
            <person name="Abouelleil A."/>
            <person name="Alvarado L."/>
            <person name="Arachchi H.M."/>
            <person name="Berlin A."/>
            <person name="Chapman S.B."/>
            <person name="Gearin G."/>
            <person name="Goldberg J."/>
            <person name="Griggs A."/>
            <person name="Gujja S."/>
            <person name="Hansen M."/>
            <person name="Heiman D."/>
            <person name="Howarth C."/>
            <person name="Larimer J."/>
            <person name="Lui A."/>
            <person name="MacDonald P.J.P."/>
            <person name="McCowen C."/>
            <person name="Montmayeur A."/>
            <person name="Murphy C."/>
            <person name="Neiman D."/>
            <person name="Pearson M."/>
            <person name="Priest M."/>
            <person name="Roberts A."/>
            <person name="Saif S."/>
            <person name="Shea T."/>
            <person name="Sisk P."/>
            <person name="Stolte C."/>
            <person name="Sykes S."/>
            <person name="Wortman J."/>
            <person name="Nusbaum C."/>
            <person name="Birren B."/>
        </authorList>
    </citation>
    <scope>NUCLEOTIDE SEQUENCE [LARGE SCALE GENOMIC DNA]</scope>
    <source>
        <strain evidence="2 3">ATCC 51366</strain>
    </source>
</reference>
<dbReference type="AlphaFoldDB" id="H3NLJ1"/>
<feature type="domain" description="Bacterial Ig-like" evidence="1">
    <location>
        <begin position="33"/>
        <end position="130"/>
    </location>
</feature>
<dbReference type="STRING" id="883114.HMPREF9709_00202"/>
<organism evidence="2 3">
    <name type="scientific">Helcococcus kunzii ATCC 51366</name>
    <dbReference type="NCBI Taxonomy" id="883114"/>
    <lineage>
        <taxon>Bacteria</taxon>
        <taxon>Bacillati</taxon>
        <taxon>Bacillota</taxon>
        <taxon>Tissierellia</taxon>
        <taxon>Tissierellales</taxon>
        <taxon>Peptoniphilaceae</taxon>
        <taxon>Helcococcus</taxon>
    </lineage>
</organism>
<evidence type="ECO:0000313" key="2">
    <source>
        <dbReference type="EMBL" id="EHR35843.1"/>
    </source>
</evidence>
<proteinExistence type="predicted"/>
<dbReference type="GeneID" id="96998227"/>